<protein>
    <submittedName>
        <fullName evidence="8">Uncharacterized protein</fullName>
    </submittedName>
</protein>
<reference evidence="8" key="1">
    <citation type="submission" date="2020-10" db="EMBL/GenBank/DDBJ databases">
        <authorList>
            <person name="Gilroy R."/>
        </authorList>
    </citation>
    <scope>NUCLEOTIDE SEQUENCE</scope>
    <source>
        <strain evidence="8">CHK157-1446</strain>
    </source>
</reference>
<feature type="transmembrane region" description="Helical" evidence="7">
    <location>
        <begin position="74"/>
        <end position="97"/>
    </location>
</feature>
<dbReference type="EMBL" id="DVIR01000047">
    <property type="protein sequence ID" value="HIS24795.1"/>
    <property type="molecule type" value="Genomic_DNA"/>
</dbReference>
<feature type="transmembrane region" description="Helical" evidence="7">
    <location>
        <begin position="137"/>
        <end position="158"/>
    </location>
</feature>
<dbReference type="GO" id="GO:0016020">
    <property type="term" value="C:membrane"/>
    <property type="evidence" value="ECO:0007669"/>
    <property type="project" value="InterPro"/>
</dbReference>
<dbReference type="Pfam" id="PF02508">
    <property type="entry name" value="Rnf-Nqr"/>
    <property type="match status" value="1"/>
</dbReference>
<evidence type="ECO:0000256" key="5">
    <source>
        <dbReference type="ARBA" id="ARBA00022989"/>
    </source>
</evidence>
<dbReference type="InterPro" id="IPR003667">
    <property type="entry name" value="NqrDE/RnfAE"/>
</dbReference>
<keyword evidence="2" id="KW-0813">Transport</keyword>
<feature type="transmembrane region" description="Helical" evidence="7">
    <location>
        <begin position="39"/>
        <end position="62"/>
    </location>
</feature>
<dbReference type="Proteomes" id="UP000823982">
    <property type="component" value="Unassembled WGS sequence"/>
</dbReference>
<evidence type="ECO:0000256" key="4">
    <source>
        <dbReference type="ARBA" id="ARBA00022967"/>
    </source>
</evidence>
<feature type="transmembrane region" description="Helical" evidence="7">
    <location>
        <begin position="170"/>
        <end position="190"/>
    </location>
</feature>
<name>A0A9D1JIJ5_9FIRM</name>
<reference evidence="8" key="2">
    <citation type="journal article" date="2021" name="PeerJ">
        <title>Extensive microbial diversity within the chicken gut microbiome revealed by metagenomics and culture.</title>
        <authorList>
            <person name="Gilroy R."/>
            <person name="Ravi A."/>
            <person name="Getino M."/>
            <person name="Pursley I."/>
            <person name="Horton D.L."/>
            <person name="Alikhan N.F."/>
            <person name="Baker D."/>
            <person name="Gharbi K."/>
            <person name="Hall N."/>
            <person name="Watson M."/>
            <person name="Adriaenssens E.M."/>
            <person name="Foster-Nyarko E."/>
            <person name="Jarju S."/>
            <person name="Secka A."/>
            <person name="Antonio M."/>
            <person name="Oren A."/>
            <person name="Chaudhuri R.R."/>
            <person name="La Ragione R."/>
            <person name="Hildebrand F."/>
            <person name="Pallen M.J."/>
        </authorList>
    </citation>
    <scope>NUCLEOTIDE SEQUENCE</scope>
    <source>
        <strain evidence="8">CHK157-1446</strain>
    </source>
</reference>
<keyword evidence="6 7" id="KW-0472">Membrane</keyword>
<dbReference type="AlphaFoldDB" id="A0A9D1JIJ5"/>
<evidence type="ECO:0000256" key="2">
    <source>
        <dbReference type="ARBA" id="ARBA00022448"/>
    </source>
</evidence>
<accession>A0A9D1JIJ5</accession>
<sequence length="191" mass="21181">MGLILQTILASLAAIVIENVIFTTAFGTSTLIEVGKKHWNILSFGGFITEFAVLSSIISYMFEGYMLSNSTLARFMPSVYILSLGFVYIFTLIAIWFISKDKFKRLKKYVHLSAFNCTVLSALFNNTLMGGTLFERILYAAQIGIGFAFAAYIFSINFEKLNSDDVPSAFAGLPVYILYIGVVSMIVYAIS</sequence>
<proteinExistence type="predicted"/>
<evidence type="ECO:0000313" key="9">
    <source>
        <dbReference type="Proteomes" id="UP000823982"/>
    </source>
</evidence>
<keyword evidence="5 7" id="KW-1133">Transmembrane helix</keyword>
<dbReference type="GO" id="GO:0012505">
    <property type="term" value="C:endomembrane system"/>
    <property type="evidence" value="ECO:0007669"/>
    <property type="project" value="UniProtKB-SubCell"/>
</dbReference>
<organism evidence="8 9">
    <name type="scientific">Candidatus Faeciplasma gallinarum</name>
    <dbReference type="NCBI Taxonomy" id="2840799"/>
    <lineage>
        <taxon>Bacteria</taxon>
        <taxon>Bacillati</taxon>
        <taxon>Bacillota</taxon>
        <taxon>Clostridia</taxon>
        <taxon>Eubacteriales</taxon>
        <taxon>Oscillospiraceae</taxon>
        <taxon>Oscillospiraceae incertae sedis</taxon>
        <taxon>Candidatus Faeciplasma</taxon>
    </lineage>
</organism>
<comment type="caution">
    <text evidence="8">The sequence shown here is derived from an EMBL/GenBank/DDBJ whole genome shotgun (WGS) entry which is preliminary data.</text>
</comment>
<evidence type="ECO:0000256" key="3">
    <source>
        <dbReference type="ARBA" id="ARBA00022692"/>
    </source>
</evidence>
<comment type="subcellular location">
    <subcellularLocation>
        <location evidence="1">Endomembrane system</location>
        <topology evidence="1">Multi-pass membrane protein</topology>
    </subcellularLocation>
</comment>
<evidence type="ECO:0000256" key="6">
    <source>
        <dbReference type="ARBA" id="ARBA00023136"/>
    </source>
</evidence>
<evidence type="ECO:0000313" key="8">
    <source>
        <dbReference type="EMBL" id="HIS24795.1"/>
    </source>
</evidence>
<evidence type="ECO:0000256" key="1">
    <source>
        <dbReference type="ARBA" id="ARBA00004127"/>
    </source>
</evidence>
<keyword evidence="3 7" id="KW-0812">Transmembrane</keyword>
<feature type="transmembrane region" description="Helical" evidence="7">
    <location>
        <begin position="6"/>
        <end position="27"/>
    </location>
</feature>
<evidence type="ECO:0000256" key="7">
    <source>
        <dbReference type="SAM" id="Phobius"/>
    </source>
</evidence>
<keyword evidence="4" id="KW-1278">Translocase</keyword>
<gene>
    <name evidence="8" type="ORF">IAD01_05260</name>
</gene>